<comment type="caution">
    <text evidence="2">The sequence shown here is derived from an EMBL/GenBank/DDBJ whole genome shotgun (WGS) entry which is preliminary data.</text>
</comment>
<proteinExistence type="predicted"/>
<name>A0A1Y1WMD9_9FUNG</name>
<gene>
    <name evidence="2" type="ORF">DL89DRAFT_18723</name>
</gene>
<dbReference type="EMBL" id="MCFD01000001">
    <property type="protein sequence ID" value="ORX74555.1"/>
    <property type="molecule type" value="Genomic_DNA"/>
</dbReference>
<evidence type="ECO:0000313" key="3">
    <source>
        <dbReference type="Proteomes" id="UP000193922"/>
    </source>
</evidence>
<evidence type="ECO:0000256" key="1">
    <source>
        <dbReference type="SAM" id="MobiDB-lite"/>
    </source>
</evidence>
<keyword evidence="3" id="KW-1185">Reference proteome</keyword>
<evidence type="ECO:0000313" key="2">
    <source>
        <dbReference type="EMBL" id="ORX74555.1"/>
    </source>
</evidence>
<dbReference type="RefSeq" id="XP_040747766.1">
    <property type="nucleotide sequence ID" value="XM_040883967.1"/>
</dbReference>
<protein>
    <submittedName>
        <fullName evidence="2">Uncharacterized protein</fullName>
    </submittedName>
</protein>
<organism evidence="2 3">
    <name type="scientific">Linderina pennispora</name>
    <dbReference type="NCBI Taxonomy" id="61395"/>
    <lineage>
        <taxon>Eukaryota</taxon>
        <taxon>Fungi</taxon>
        <taxon>Fungi incertae sedis</taxon>
        <taxon>Zoopagomycota</taxon>
        <taxon>Kickxellomycotina</taxon>
        <taxon>Kickxellomycetes</taxon>
        <taxon>Kickxellales</taxon>
        <taxon>Kickxellaceae</taxon>
        <taxon>Linderina</taxon>
    </lineage>
</organism>
<dbReference type="GeneID" id="63800615"/>
<sequence>MTSLLTAFTYFPLMPSTSEFIYHLQHRSLNRNSAGHNEEQAEEAPRRLNATSQATLVEEFPLRVTDAAPRWAAAPPGPDDTRSGMVDGQGSGCTLEPTTRVTLDIERGVRSRGTRRQRLRHRVHRVRRRMRRLLIDIAGKGNIHWDFFATGVISMTGASTVPLFYSL</sequence>
<feature type="region of interest" description="Disordered" evidence="1">
    <location>
        <begin position="70"/>
        <end position="96"/>
    </location>
</feature>
<reference evidence="2 3" key="1">
    <citation type="submission" date="2016-07" db="EMBL/GenBank/DDBJ databases">
        <title>Pervasive Adenine N6-methylation of Active Genes in Fungi.</title>
        <authorList>
            <consortium name="DOE Joint Genome Institute"/>
            <person name="Mondo S.J."/>
            <person name="Dannebaum R.O."/>
            <person name="Kuo R.C."/>
            <person name="Labutti K."/>
            <person name="Haridas S."/>
            <person name="Kuo A."/>
            <person name="Salamov A."/>
            <person name="Ahrendt S.R."/>
            <person name="Lipzen A."/>
            <person name="Sullivan W."/>
            <person name="Andreopoulos W.B."/>
            <person name="Clum A."/>
            <person name="Lindquist E."/>
            <person name="Daum C."/>
            <person name="Ramamoorthy G.K."/>
            <person name="Gryganskyi A."/>
            <person name="Culley D."/>
            <person name="Magnuson J.K."/>
            <person name="James T.Y."/>
            <person name="O'Malley M.A."/>
            <person name="Stajich J.E."/>
            <person name="Spatafora J.W."/>
            <person name="Visel A."/>
            <person name="Grigoriev I.V."/>
        </authorList>
    </citation>
    <scope>NUCLEOTIDE SEQUENCE [LARGE SCALE GENOMIC DNA]</scope>
    <source>
        <strain evidence="2 3">ATCC 12442</strain>
    </source>
</reference>
<accession>A0A1Y1WMD9</accession>
<dbReference type="Proteomes" id="UP000193922">
    <property type="component" value="Unassembled WGS sequence"/>
</dbReference>
<dbReference type="AlphaFoldDB" id="A0A1Y1WMD9"/>